<dbReference type="InterPro" id="IPR007711">
    <property type="entry name" value="HigB-1"/>
</dbReference>
<dbReference type="SUPFAM" id="SSF143011">
    <property type="entry name" value="RelE-like"/>
    <property type="match status" value="1"/>
</dbReference>
<dbReference type="EMBL" id="JAUCGM010000182">
    <property type="protein sequence ID" value="MDM8562516.1"/>
    <property type="molecule type" value="Genomic_DNA"/>
</dbReference>
<reference evidence="1" key="1">
    <citation type="submission" date="2023-06" db="EMBL/GenBank/DDBJ databases">
        <title>Uncultivated large filamentous bacteria from sulfidic sediments reveal new species and different genomic features in energy metabolism and defense.</title>
        <authorList>
            <person name="Fonseca A."/>
        </authorList>
    </citation>
    <scope>NUCLEOTIDE SEQUENCE</scope>
    <source>
        <strain evidence="1">HSG4</strain>
    </source>
</reference>
<evidence type="ECO:0000313" key="2">
    <source>
        <dbReference type="Proteomes" id="UP001171945"/>
    </source>
</evidence>
<dbReference type="Gene3D" id="3.30.2310.20">
    <property type="entry name" value="RelE-like"/>
    <property type="match status" value="1"/>
</dbReference>
<dbReference type="Proteomes" id="UP001171945">
    <property type="component" value="Unassembled WGS sequence"/>
</dbReference>
<organism evidence="1 2">
    <name type="scientific">Candidatus Marithioploca araucensis</name>
    <dbReference type="NCBI Taxonomy" id="70273"/>
    <lineage>
        <taxon>Bacteria</taxon>
        <taxon>Pseudomonadati</taxon>
        <taxon>Pseudomonadota</taxon>
        <taxon>Gammaproteobacteria</taxon>
        <taxon>Thiotrichales</taxon>
        <taxon>Thiotrichaceae</taxon>
        <taxon>Candidatus Marithioploca</taxon>
    </lineage>
</organism>
<name>A0ABT7VSR1_9GAMM</name>
<keyword evidence="2" id="KW-1185">Reference proteome</keyword>
<gene>
    <name evidence="1" type="ORF">QUF54_04100</name>
</gene>
<proteinExistence type="predicted"/>
<protein>
    <submittedName>
        <fullName evidence="1">Type II toxin-antitoxin system RelE/ParE family toxin</fullName>
    </submittedName>
</protein>
<dbReference type="PANTHER" id="PTHR40266:SF2">
    <property type="entry name" value="TOXIN HIGB-1"/>
    <property type="match status" value="1"/>
</dbReference>
<dbReference type="InterPro" id="IPR035093">
    <property type="entry name" value="RelE/ParE_toxin_dom_sf"/>
</dbReference>
<evidence type="ECO:0000313" key="1">
    <source>
        <dbReference type="EMBL" id="MDM8562516.1"/>
    </source>
</evidence>
<sequence length="121" mass="14139">MPSQSFGTPSLSILFYAHSLKTIIMIIDFFDKGTEDIYNGISSKEARKTLPVKLKRIALRKFYFLDNAINIEDLRKPPSNHLELLQGDRQGQYSIRINNRYRICFIWTKQGATRVEIVDYH</sequence>
<comment type="caution">
    <text evidence="1">The sequence shown here is derived from an EMBL/GenBank/DDBJ whole genome shotgun (WGS) entry which is preliminary data.</text>
</comment>
<dbReference type="Pfam" id="PF05015">
    <property type="entry name" value="HigB-like_toxin"/>
    <property type="match status" value="1"/>
</dbReference>
<dbReference type="PANTHER" id="PTHR40266">
    <property type="entry name" value="TOXIN HIGB-1"/>
    <property type="match status" value="1"/>
</dbReference>
<accession>A0ABT7VSR1</accession>